<keyword evidence="2" id="KW-1185">Reference proteome</keyword>
<accession>A0ACB9RLA0</accession>
<reference evidence="2" key="1">
    <citation type="journal article" date="2023" name="Front. Plant Sci.">
        <title>Chromosomal-level genome assembly of Melastoma candidum provides insights into trichome evolution.</title>
        <authorList>
            <person name="Zhong Y."/>
            <person name="Wu W."/>
            <person name="Sun C."/>
            <person name="Zou P."/>
            <person name="Liu Y."/>
            <person name="Dai S."/>
            <person name="Zhou R."/>
        </authorList>
    </citation>
    <scope>NUCLEOTIDE SEQUENCE [LARGE SCALE GENOMIC DNA]</scope>
</reference>
<name>A0ACB9RLA0_9MYRT</name>
<gene>
    <name evidence="1" type="ORF">MLD38_006047</name>
</gene>
<organism evidence="1 2">
    <name type="scientific">Melastoma candidum</name>
    <dbReference type="NCBI Taxonomy" id="119954"/>
    <lineage>
        <taxon>Eukaryota</taxon>
        <taxon>Viridiplantae</taxon>
        <taxon>Streptophyta</taxon>
        <taxon>Embryophyta</taxon>
        <taxon>Tracheophyta</taxon>
        <taxon>Spermatophyta</taxon>
        <taxon>Magnoliopsida</taxon>
        <taxon>eudicotyledons</taxon>
        <taxon>Gunneridae</taxon>
        <taxon>Pentapetalae</taxon>
        <taxon>rosids</taxon>
        <taxon>malvids</taxon>
        <taxon>Myrtales</taxon>
        <taxon>Melastomataceae</taxon>
        <taxon>Melastomatoideae</taxon>
        <taxon>Melastomateae</taxon>
        <taxon>Melastoma</taxon>
    </lineage>
</organism>
<sequence>MKMEIRSETTFLVKPQTPEWKGYLPLSEWDQTSNITHVPIIYFFKPSRDLDGLIESLTDSLSRVLVPFYPMAGRLRWAEGSRLLLECNSAGVEFTVAKSNCGLDQLGDCTPCPEYKWLVPEVDNSRPIWDLPLLLVKVVVFKCGGFTLSYSMSHAIVDGLSAGHFVSEWARMARGEPLKIPPYFDRDVLASPAGRNGLHSLYLKGPMVAEFVPPPLLLGQTDSVEEQKNETTLFMLKLTKSQVDRLKNKANQLPPTNGCPYTRYECVAGHMWRCVTKARKHEPDQLTTLLVSVDFRNKMRPPVRPGYFGNAVLDVSAKSYSGDLVSKPLGYAASRIRMVIDKVTSEYVWSMAEYFRQQPDWSLFQDLHPPGSDDGPFYGNPNFGVVSWLTLSMQGQDFGWGKDVFMAPGNHEFDGDTAILEAPDGSGTIIASIGMQVRHVDDFRKYFYEDIL</sequence>
<dbReference type="Proteomes" id="UP001057402">
    <property type="component" value="Chromosome 3"/>
</dbReference>
<dbReference type="EMBL" id="CM042882">
    <property type="protein sequence ID" value="KAI4379797.1"/>
    <property type="molecule type" value="Genomic_DNA"/>
</dbReference>
<evidence type="ECO:0000313" key="2">
    <source>
        <dbReference type="Proteomes" id="UP001057402"/>
    </source>
</evidence>
<evidence type="ECO:0000313" key="1">
    <source>
        <dbReference type="EMBL" id="KAI4379797.1"/>
    </source>
</evidence>
<protein>
    <submittedName>
        <fullName evidence="1">Uncharacterized protein</fullName>
    </submittedName>
</protein>
<comment type="caution">
    <text evidence="1">The sequence shown here is derived from an EMBL/GenBank/DDBJ whole genome shotgun (WGS) entry which is preliminary data.</text>
</comment>
<proteinExistence type="predicted"/>